<comment type="catalytic activity">
    <reaction evidence="1">
        <text>a ribonucleoside 5'-phosphate + H2O = a ribonucleoside + phosphate</text>
        <dbReference type="Rhea" id="RHEA:12484"/>
        <dbReference type="ChEBI" id="CHEBI:15377"/>
        <dbReference type="ChEBI" id="CHEBI:18254"/>
        <dbReference type="ChEBI" id="CHEBI:43474"/>
        <dbReference type="ChEBI" id="CHEBI:58043"/>
        <dbReference type="EC" id="3.1.3.5"/>
    </reaction>
</comment>
<keyword evidence="4" id="KW-0963">Cytoplasm</keyword>
<dbReference type="EC" id="3.1.3.5" evidence="3"/>
<dbReference type="PANTHER" id="PTHR30457">
    <property type="entry name" value="5'-NUCLEOTIDASE SURE"/>
    <property type="match status" value="1"/>
</dbReference>
<reference evidence="10" key="1">
    <citation type="journal article" date="2019" name="Int. J. Syst. Evol. Microbiol.">
        <title>The Global Catalogue of Microorganisms (GCM) 10K type strain sequencing project: providing services to taxonomists for standard genome sequencing and annotation.</title>
        <authorList>
            <consortium name="The Broad Institute Genomics Platform"/>
            <consortium name="The Broad Institute Genome Sequencing Center for Infectious Disease"/>
            <person name="Wu L."/>
            <person name="Ma J."/>
        </authorList>
    </citation>
    <scope>NUCLEOTIDE SEQUENCE [LARGE SCALE GENOMIC DNA]</scope>
    <source>
        <strain evidence="10">JCM 16923</strain>
    </source>
</reference>
<dbReference type="PANTHER" id="PTHR30457:SF12">
    <property type="entry name" value="5'_3'-NUCLEOTIDASE SURE"/>
    <property type="match status" value="1"/>
</dbReference>
<name>A0ABP7NND4_9ACTN</name>
<dbReference type="Proteomes" id="UP001418444">
    <property type="component" value="Unassembled WGS sequence"/>
</dbReference>
<evidence type="ECO:0000313" key="9">
    <source>
        <dbReference type="EMBL" id="GAA3950736.1"/>
    </source>
</evidence>
<evidence type="ECO:0000256" key="5">
    <source>
        <dbReference type="ARBA" id="ARBA00022723"/>
    </source>
</evidence>
<evidence type="ECO:0000256" key="4">
    <source>
        <dbReference type="ARBA" id="ARBA00022490"/>
    </source>
</evidence>
<organism evidence="9 10">
    <name type="scientific">Gordonia caeni</name>
    <dbReference type="NCBI Taxonomy" id="1007097"/>
    <lineage>
        <taxon>Bacteria</taxon>
        <taxon>Bacillati</taxon>
        <taxon>Actinomycetota</taxon>
        <taxon>Actinomycetes</taxon>
        <taxon>Mycobacteriales</taxon>
        <taxon>Gordoniaceae</taxon>
        <taxon>Gordonia</taxon>
    </lineage>
</organism>
<dbReference type="EMBL" id="BAAAZW010000002">
    <property type="protein sequence ID" value="GAA3950736.1"/>
    <property type="molecule type" value="Genomic_DNA"/>
</dbReference>
<proteinExistence type="inferred from homology"/>
<dbReference type="Gene3D" id="3.40.1210.10">
    <property type="entry name" value="Survival protein SurE-like phosphatase/nucleotidase"/>
    <property type="match status" value="1"/>
</dbReference>
<dbReference type="RefSeq" id="WP_344780399.1">
    <property type="nucleotide sequence ID" value="NZ_BAAAZW010000002.1"/>
</dbReference>
<feature type="domain" description="Survival protein SurE-like phosphatase/nucleotidase" evidence="8">
    <location>
        <begin position="3"/>
        <end position="186"/>
    </location>
</feature>
<dbReference type="InterPro" id="IPR030048">
    <property type="entry name" value="SurE"/>
</dbReference>
<dbReference type="SUPFAM" id="SSF64167">
    <property type="entry name" value="SurE-like"/>
    <property type="match status" value="1"/>
</dbReference>
<gene>
    <name evidence="9" type="ORF">GCM10022231_05530</name>
</gene>
<protein>
    <recommendedName>
        <fullName evidence="3">5'-nucleotidase</fullName>
        <ecNumber evidence="3">3.1.3.5</ecNumber>
    </recommendedName>
</protein>
<evidence type="ECO:0000256" key="3">
    <source>
        <dbReference type="ARBA" id="ARBA00012643"/>
    </source>
</evidence>
<evidence type="ECO:0000256" key="2">
    <source>
        <dbReference type="ARBA" id="ARBA00011062"/>
    </source>
</evidence>
<dbReference type="InterPro" id="IPR036523">
    <property type="entry name" value="SurE-like_sf"/>
</dbReference>
<evidence type="ECO:0000256" key="1">
    <source>
        <dbReference type="ARBA" id="ARBA00000815"/>
    </source>
</evidence>
<dbReference type="Pfam" id="PF01975">
    <property type="entry name" value="SurE"/>
    <property type="match status" value="1"/>
</dbReference>
<keyword evidence="5" id="KW-0479">Metal-binding</keyword>
<keyword evidence="7" id="KW-0378">Hydrolase</keyword>
<evidence type="ECO:0000313" key="10">
    <source>
        <dbReference type="Proteomes" id="UP001418444"/>
    </source>
</evidence>
<evidence type="ECO:0000256" key="7">
    <source>
        <dbReference type="ARBA" id="ARBA00022801"/>
    </source>
</evidence>
<comment type="caution">
    <text evidence="9">The sequence shown here is derived from an EMBL/GenBank/DDBJ whole genome shotgun (WGS) entry which is preliminary data.</text>
</comment>
<evidence type="ECO:0000256" key="6">
    <source>
        <dbReference type="ARBA" id="ARBA00022741"/>
    </source>
</evidence>
<sequence length="262" mass="26493">MRILVTNDDGVDAPGLLAVAQALTAAGFTLDVVAPSADYSGSGSGLGSIQHGRRVGCRELSLPGLARPAVAVDAPPVFAVLAAMTGLFGPRPDLVISGINDGFNTGRMLMTSSTVSAAQAAGALGARGLAVSAGFAPAGRVDTAAHVAVHATRWMVEHSAARTVLNVNVPDSDLEDLRGVRACGLAPRGLMGLKLSRSDEAITLERFENSEGLGLGTDADLIRQGYVTLSLVPATAAGAPDDRADPAAAIEAELHAAPATAR</sequence>
<accession>A0ABP7NND4</accession>
<evidence type="ECO:0000259" key="8">
    <source>
        <dbReference type="Pfam" id="PF01975"/>
    </source>
</evidence>
<comment type="similarity">
    <text evidence="2">Belongs to the SurE nucleotidase family.</text>
</comment>
<keyword evidence="10" id="KW-1185">Reference proteome</keyword>
<dbReference type="InterPro" id="IPR002828">
    <property type="entry name" value="SurE-like_Pase/nucleotidase"/>
</dbReference>
<keyword evidence="6" id="KW-0547">Nucleotide-binding</keyword>